<dbReference type="EMBL" id="UGJR01000002">
    <property type="protein sequence ID" value="STR41066.1"/>
    <property type="molecule type" value="Genomic_DNA"/>
</dbReference>
<dbReference type="Pfam" id="PF03123">
    <property type="entry name" value="CAT_RBD"/>
    <property type="match status" value="1"/>
</dbReference>
<dbReference type="GO" id="GO:0003723">
    <property type="term" value="F:RNA binding"/>
    <property type="evidence" value="ECO:0007669"/>
    <property type="project" value="InterPro"/>
</dbReference>
<feature type="domain" description="CAT RNA-binding" evidence="1">
    <location>
        <begin position="1"/>
        <end position="43"/>
    </location>
</feature>
<accession>A0A7H4LY40</accession>
<dbReference type="SMART" id="SM01061">
    <property type="entry name" value="CAT_RBD"/>
    <property type="match status" value="1"/>
</dbReference>
<protein>
    <submittedName>
        <fullName evidence="2">Beta-glucoside bgl operon antiterminator</fullName>
    </submittedName>
</protein>
<dbReference type="Gene3D" id="2.30.24.10">
    <property type="entry name" value="CAT RNA-binding domain"/>
    <property type="match status" value="1"/>
</dbReference>
<comment type="caution">
    <text evidence="2">The sequence shown here is derived from an EMBL/GenBank/DDBJ whole genome shotgun (WGS) entry which is preliminary data.</text>
</comment>
<evidence type="ECO:0000259" key="1">
    <source>
        <dbReference type="SMART" id="SM01061"/>
    </source>
</evidence>
<organism evidence="2 3">
    <name type="scientific">Klebsiella michiganensis</name>
    <dbReference type="NCBI Taxonomy" id="1134687"/>
    <lineage>
        <taxon>Bacteria</taxon>
        <taxon>Pseudomonadati</taxon>
        <taxon>Pseudomonadota</taxon>
        <taxon>Gammaproteobacteria</taxon>
        <taxon>Enterobacterales</taxon>
        <taxon>Enterobacteriaceae</taxon>
        <taxon>Klebsiella/Raoultella group</taxon>
        <taxon>Klebsiella</taxon>
    </lineage>
</organism>
<dbReference type="Proteomes" id="UP000255050">
    <property type="component" value="Unassembled WGS sequence"/>
</dbReference>
<evidence type="ECO:0000313" key="3">
    <source>
        <dbReference type="Proteomes" id="UP000255050"/>
    </source>
</evidence>
<dbReference type="AlphaFoldDB" id="A0A7H4LY40"/>
<dbReference type="InterPro" id="IPR036650">
    <property type="entry name" value="CAT_RNA-bd_dom_sf"/>
</dbReference>
<name>A0A7H4LY40_9ENTR</name>
<reference evidence="2 3" key="1">
    <citation type="submission" date="2018-06" db="EMBL/GenBank/DDBJ databases">
        <authorList>
            <consortium name="Pathogen Informatics"/>
            <person name="Doyle S."/>
        </authorList>
    </citation>
    <scope>NUCLEOTIDE SEQUENCE [LARGE SCALE GENOMIC DNA]</scope>
    <source>
        <strain evidence="2 3">NCTC11694</strain>
    </source>
</reference>
<evidence type="ECO:0000313" key="2">
    <source>
        <dbReference type="EMBL" id="STR41066.1"/>
    </source>
</evidence>
<dbReference type="SUPFAM" id="SSF50151">
    <property type="entry name" value="SacY-like RNA-binding domain"/>
    <property type="match status" value="1"/>
</dbReference>
<dbReference type="InterPro" id="IPR004341">
    <property type="entry name" value="CAT_RNA-bd_dom"/>
</dbReference>
<proteinExistence type="predicted"/>
<sequence>MIVQKVLNNSLVLSMDDDNREVIVMGKGIGFNSRPGTRSPRRR</sequence>
<gene>
    <name evidence="2" type="primary">bglG_1</name>
    <name evidence="2" type="ORF">NCTC11694_02241</name>
</gene>